<proteinExistence type="predicted"/>
<dbReference type="Proteomes" id="UP000287651">
    <property type="component" value="Unassembled WGS sequence"/>
</dbReference>
<comment type="caution">
    <text evidence="1">The sequence shown here is derived from an EMBL/GenBank/DDBJ whole genome shotgun (WGS) entry which is preliminary data.</text>
</comment>
<feature type="non-terminal residue" evidence="1">
    <location>
        <position position="1"/>
    </location>
</feature>
<reference evidence="1 2" key="1">
    <citation type="journal article" date="2014" name="Agronomy (Basel)">
        <title>A Draft Genome Sequence for Ensete ventricosum, the Drought-Tolerant Tree Against Hunger.</title>
        <authorList>
            <person name="Harrison J."/>
            <person name="Moore K.A."/>
            <person name="Paszkiewicz K."/>
            <person name="Jones T."/>
            <person name="Grant M."/>
            <person name="Ambacheew D."/>
            <person name="Muzemil S."/>
            <person name="Studholme D.J."/>
        </authorList>
    </citation>
    <scope>NUCLEOTIDE SEQUENCE [LARGE SCALE GENOMIC DNA]</scope>
</reference>
<accession>A0A426YH42</accession>
<dbReference type="AlphaFoldDB" id="A0A426YH42"/>
<sequence length="69" mass="8371">FTDHLTGDSFIWIWLHFSADWLACHWHDLGIVWIHHSLPVRNVFFWPFAQILHLCTLFLNRYRGNRVPV</sequence>
<organism evidence="1 2">
    <name type="scientific">Ensete ventricosum</name>
    <name type="common">Abyssinian banana</name>
    <name type="synonym">Musa ensete</name>
    <dbReference type="NCBI Taxonomy" id="4639"/>
    <lineage>
        <taxon>Eukaryota</taxon>
        <taxon>Viridiplantae</taxon>
        <taxon>Streptophyta</taxon>
        <taxon>Embryophyta</taxon>
        <taxon>Tracheophyta</taxon>
        <taxon>Spermatophyta</taxon>
        <taxon>Magnoliopsida</taxon>
        <taxon>Liliopsida</taxon>
        <taxon>Zingiberales</taxon>
        <taxon>Musaceae</taxon>
        <taxon>Ensete</taxon>
    </lineage>
</organism>
<gene>
    <name evidence="1" type="ORF">B296_00036073</name>
</gene>
<name>A0A426YH42_ENSVE</name>
<evidence type="ECO:0000313" key="2">
    <source>
        <dbReference type="Proteomes" id="UP000287651"/>
    </source>
</evidence>
<dbReference type="EMBL" id="AMZH03012421">
    <property type="protein sequence ID" value="RRT51048.1"/>
    <property type="molecule type" value="Genomic_DNA"/>
</dbReference>
<evidence type="ECO:0000313" key="1">
    <source>
        <dbReference type="EMBL" id="RRT51048.1"/>
    </source>
</evidence>
<protein>
    <submittedName>
        <fullName evidence="1">Uncharacterized protein</fullName>
    </submittedName>
</protein>